<dbReference type="PANTHER" id="PTHR46202">
    <property type="entry name" value="DNA EXCISION REPAIR PROTEIN ERCC-8"/>
    <property type="match status" value="1"/>
</dbReference>
<proteinExistence type="predicted"/>
<dbReference type="VEuPathDB" id="FungiDB:C7M61_001398"/>
<evidence type="ECO:0000256" key="2">
    <source>
        <dbReference type="ARBA" id="ARBA00022737"/>
    </source>
</evidence>
<dbReference type="GeneID" id="36564788"/>
<dbReference type="GO" id="GO:0006283">
    <property type="term" value="P:transcription-coupled nucleotide-excision repair"/>
    <property type="evidence" value="ECO:0007669"/>
    <property type="project" value="InterPro"/>
</dbReference>
<keyword evidence="4" id="KW-0234">DNA repair</keyword>
<dbReference type="STRING" id="418784.A0A2P7YUH4"/>
<comment type="caution">
    <text evidence="7">The sequence shown here is derived from an EMBL/GenBank/DDBJ whole genome shotgun (WGS) entry which is preliminary data.</text>
</comment>
<dbReference type="RefSeq" id="XP_024714689.1">
    <property type="nucleotide sequence ID" value="XM_024856809.1"/>
</dbReference>
<protein>
    <submittedName>
        <fullName evidence="7">Uncharacterized protein</fullName>
    </submittedName>
</protein>
<dbReference type="InterPro" id="IPR001680">
    <property type="entry name" value="WD40_rpt"/>
</dbReference>
<name>A0A2P7YUH4_9ASCO</name>
<dbReference type="PANTHER" id="PTHR46202:SF1">
    <property type="entry name" value="DNA EXCISION REPAIR PROTEIN ERCC-8"/>
    <property type="match status" value="1"/>
</dbReference>
<evidence type="ECO:0000256" key="1">
    <source>
        <dbReference type="ARBA" id="ARBA00022574"/>
    </source>
</evidence>
<feature type="repeat" description="WD" evidence="5">
    <location>
        <begin position="254"/>
        <end position="287"/>
    </location>
</feature>
<dbReference type="InterPro" id="IPR020472">
    <property type="entry name" value="WD40_PAC1"/>
</dbReference>
<dbReference type="GO" id="GO:0043161">
    <property type="term" value="P:proteasome-mediated ubiquitin-dependent protein catabolic process"/>
    <property type="evidence" value="ECO:0007669"/>
    <property type="project" value="TreeGrafter"/>
</dbReference>
<evidence type="ECO:0000256" key="3">
    <source>
        <dbReference type="ARBA" id="ARBA00022763"/>
    </source>
</evidence>
<dbReference type="OrthoDB" id="361494at2759"/>
<evidence type="ECO:0000313" key="8">
    <source>
        <dbReference type="Proteomes" id="UP000241107"/>
    </source>
</evidence>
<dbReference type="PRINTS" id="PR00320">
    <property type="entry name" value="GPROTEINBRPT"/>
</dbReference>
<dbReference type="AlphaFoldDB" id="A0A2P7YUH4"/>
<dbReference type="PROSITE" id="PS50294">
    <property type="entry name" value="WD_REPEATS_REGION"/>
    <property type="match status" value="2"/>
</dbReference>
<dbReference type="PROSITE" id="PS00678">
    <property type="entry name" value="WD_REPEATS_1"/>
    <property type="match status" value="2"/>
</dbReference>
<feature type="repeat" description="WD" evidence="5">
    <location>
        <begin position="59"/>
        <end position="78"/>
    </location>
</feature>
<dbReference type="InterPro" id="IPR019775">
    <property type="entry name" value="WD40_repeat_CS"/>
</dbReference>
<reference evidence="7 8" key="1">
    <citation type="submission" date="2018-03" db="EMBL/GenBank/DDBJ databases">
        <title>Candida pseudohaemulonii genome assembly and annotation.</title>
        <authorList>
            <person name="Munoz J.F."/>
            <person name="Gade L.G."/>
            <person name="Chow N.A."/>
            <person name="Litvintseva A.P."/>
            <person name="Loparev V.N."/>
            <person name="Cuomo C.A."/>
        </authorList>
    </citation>
    <scope>NUCLEOTIDE SEQUENCE [LARGE SCALE GENOMIC DNA]</scope>
    <source>
        <strain evidence="7 8">B12108</strain>
    </source>
</reference>
<evidence type="ECO:0000256" key="4">
    <source>
        <dbReference type="ARBA" id="ARBA00023204"/>
    </source>
</evidence>
<dbReference type="Proteomes" id="UP000241107">
    <property type="component" value="Unassembled WGS sequence"/>
</dbReference>
<dbReference type="PROSITE" id="PS50082">
    <property type="entry name" value="WD_REPEATS_2"/>
    <property type="match status" value="4"/>
</dbReference>
<dbReference type="InterPro" id="IPR015943">
    <property type="entry name" value="WD40/YVTN_repeat-like_dom_sf"/>
</dbReference>
<dbReference type="SMART" id="SM00320">
    <property type="entry name" value="WD40"/>
    <property type="match status" value="6"/>
</dbReference>
<dbReference type="Gene3D" id="2.130.10.10">
    <property type="entry name" value="YVTN repeat-like/Quinoprotein amine dehydrogenase"/>
    <property type="match status" value="1"/>
</dbReference>
<evidence type="ECO:0000256" key="5">
    <source>
        <dbReference type="PROSITE-ProRule" id="PRU00221"/>
    </source>
</evidence>
<dbReference type="GO" id="GO:0031464">
    <property type="term" value="C:Cul4A-RING E3 ubiquitin ligase complex"/>
    <property type="evidence" value="ECO:0007669"/>
    <property type="project" value="TreeGrafter"/>
</dbReference>
<dbReference type="GO" id="GO:0000109">
    <property type="term" value="C:nucleotide-excision repair complex"/>
    <property type="evidence" value="ECO:0007669"/>
    <property type="project" value="TreeGrafter"/>
</dbReference>
<dbReference type="Pfam" id="PF00400">
    <property type="entry name" value="WD40"/>
    <property type="match status" value="4"/>
</dbReference>
<dbReference type="GO" id="GO:0000209">
    <property type="term" value="P:protein polyubiquitination"/>
    <property type="evidence" value="ECO:0007669"/>
    <property type="project" value="TreeGrafter"/>
</dbReference>
<organism evidence="7 8">
    <name type="scientific">Candidozyma pseudohaemuli</name>
    <dbReference type="NCBI Taxonomy" id="418784"/>
    <lineage>
        <taxon>Eukaryota</taxon>
        <taxon>Fungi</taxon>
        <taxon>Dikarya</taxon>
        <taxon>Ascomycota</taxon>
        <taxon>Saccharomycotina</taxon>
        <taxon>Pichiomycetes</taxon>
        <taxon>Metschnikowiaceae</taxon>
        <taxon>Candidozyma</taxon>
    </lineage>
</organism>
<gene>
    <name evidence="7" type="ORF">C7M61_001398</name>
</gene>
<evidence type="ECO:0000256" key="6">
    <source>
        <dbReference type="SAM" id="MobiDB-lite"/>
    </source>
</evidence>
<accession>A0A2P7YUH4</accession>
<keyword evidence="8" id="KW-1185">Reference proteome</keyword>
<keyword evidence="2" id="KW-0677">Repeat</keyword>
<keyword evidence="3" id="KW-0227">DNA damage</keyword>
<feature type="repeat" description="WD" evidence="5">
    <location>
        <begin position="97"/>
        <end position="139"/>
    </location>
</feature>
<dbReference type="InterPro" id="IPR042238">
    <property type="entry name" value="Rad28/ERCC8/Ckn1/ATCSA-1"/>
</dbReference>
<dbReference type="EMBL" id="PYFQ01000002">
    <property type="protein sequence ID" value="PSK39599.1"/>
    <property type="molecule type" value="Genomic_DNA"/>
</dbReference>
<feature type="repeat" description="WD" evidence="5">
    <location>
        <begin position="188"/>
        <end position="223"/>
    </location>
</feature>
<dbReference type="InterPro" id="IPR036322">
    <property type="entry name" value="WD40_repeat_dom_sf"/>
</dbReference>
<keyword evidence="1 5" id="KW-0853">WD repeat</keyword>
<feature type="region of interest" description="Disordered" evidence="6">
    <location>
        <begin position="419"/>
        <end position="438"/>
    </location>
</feature>
<dbReference type="SUPFAM" id="SSF50978">
    <property type="entry name" value="WD40 repeat-like"/>
    <property type="match status" value="1"/>
</dbReference>
<sequence>MQSLLLERKCGRISNHEFVQTITESLYSSLRQVEDEDKTFPTNCHGGAAVNSLALETIDHRYLFSGCADSSLKLWDLKPDEDEDPDEYKTIAQIPRKSAHQFGISAVKWWPFDTGLFTTASFDHTVKIWDTNNLEVAHTFDLTSRVYSIAISASQQNEHSAQATIAVASDQPFIRLLDLRAGSSAHTLPGHKGKTLAVDWHPNRPYLLALGGYDGEAKVWDIRRSDSCLCRLDLTKTNERDLQTDWLNLKSEAVKAHAGPVNAVLWDEMGTTLYTAGNDDKVRVWDMIATRAPPLNKLVNYGPLTRNKYLQSLPLMLSPQNETEIQHLLFPSDNGDILVFRAADGKLVSRLQRGSHANATRTASMVYAGPFSVKYFCGTMDGEIIVWEGGNRAGRTIEDDSEDEYTQLEAKLFQNNNQKAEKEKLYDDPYFKRHGQDN</sequence>
<evidence type="ECO:0000313" key="7">
    <source>
        <dbReference type="EMBL" id="PSK39599.1"/>
    </source>
</evidence>